<dbReference type="Proteomes" id="UP000481327">
    <property type="component" value="Unassembled WGS sequence"/>
</dbReference>
<dbReference type="RefSeq" id="WP_152577163.1">
    <property type="nucleotide sequence ID" value="NZ_JAATJI010000001.1"/>
</dbReference>
<organism evidence="2 3">
    <name type="scientific">Sandarakinorhabdus fusca</name>
    <dbReference type="NCBI Taxonomy" id="1439888"/>
    <lineage>
        <taxon>Bacteria</taxon>
        <taxon>Pseudomonadati</taxon>
        <taxon>Pseudomonadota</taxon>
        <taxon>Alphaproteobacteria</taxon>
        <taxon>Sphingomonadales</taxon>
        <taxon>Sphingosinicellaceae</taxon>
        <taxon>Sandarakinorhabdus</taxon>
    </lineage>
</organism>
<dbReference type="AlphaFoldDB" id="A0A7C9GP12"/>
<keyword evidence="1" id="KW-0812">Transmembrane</keyword>
<keyword evidence="3" id="KW-1185">Reference proteome</keyword>
<evidence type="ECO:0000313" key="3">
    <source>
        <dbReference type="Proteomes" id="UP000481327"/>
    </source>
</evidence>
<proteinExistence type="predicted"/>
<evidence type="ECO:0000313" key="2">
    <source>
        <dbReference type="EMBL" id="MQT16693.1"/>
    </source>
</evidence>
<name>A0A7C9GP12_9SPHN</name>
<reference evidence="2 3" key="1">
    <citation type="submission" date="2019-09" db="EMBL/GenBank/DDBJ databases">
        <title>Polymorphobacter sp. isolated from a lake in China.</title>
        <authorList>
            <person name="Liu Z."/>
        </authorList>
    </citation>
    <scope>NUCLEOTIDE SEQUENCE [LARGE SCALE GENOMIC DNA]</scope>
    <source>
        <strain evidence="2 3">D40P</strain>
    </source>
</reference>
<accession>A0A7C9GP12</accession>
<feature type="transmembrane region" description="Helical" evidence="1">
    <location>
        <begin position="87"/>
        <end position="105"/>
    </location>
</feature>
<keyword evidence="1" id="KW-1133">Transmembrane helix</keyword>
<protein>
    <submittedName>
        <fullName evidence="2">Uncharacterized protein</fullName>
    </submittedName>
</protein>
<dbReference type="EMBL" id="WIOL01000002">
    <property type="protein sequence ID" value="MQT16693.1"/>
    <property type="molecule type" value="Genomic_DNA"/>
</dbReference>
<comment type="caution">
    <text evidence="2">The sequence shown here is derived from an EMBL/GenBank/DDBJ whole genome shotgun (WGS) entry which is preliminary data.</text>
</comment>
<gene>
    <name evidence="2" type="ORF">F3168_05395</name>
</gene>
<sequence>MADEVWNADLSLTPLEALVPQAGGDGLRPVVRAVHLSYIRLAMVDGTIRKPDGRLARFGRPCCLERSPTPASGSPAMAHNRGRTRRWPRRLGLAVLALAAMFLAFESRAEPSGAAETA</sequence>
<evidence type="ECO:0000256" key="1">
    <source>
        <dbReference type="SAM" id="Phobius"/>
    </source>
</evidence>
<keyword evidence="1" id="KW-0472">Membrane</keyword>